<dbReference type="RefSeq" id="WP_086436680.1">
    <property type="nucleotide sequence ID" value="NZ_FXWG01000001.1"/>
</dbReference>
<dbReference type="Proteomes" id="UP000194420">
    <property type="component" value="Unassembled WGS sequence"/>
</dbReference>
<protein>
    <submittedName>
        <fullName evidence="3">Uncharacterized protein</fullName>
    </submittedName>
</protein>
<reference evidence="4" key="1">
    <citation type="submission" date="2017-04" db="EMBL/GenBank/DDBJ databases">
        <authorList>
            <person name="Varghese N."/>
            <person name="Submissions S."/>
        </authorList>
    </citation>
    <scope>NUCLEOTIDE SEQUENCE [LARGE SCALE GENOMIC DNA]</scope>
</reference>
<organism evidence="3 4">
    <name type="scientific">Altererythrobacter xiamenensis</name>
    <dbReference type="NCBI Taxonomy" id="1316679"/>
    <lineage>
        <taxon>Bacteria</taxon>
        <taxon>Pseudomonadati</taxon>
        <taxon>Pseudomonadota</taxon>
        <taxon>Alphaproteobacteria</taxon>
        <taxon>Sphingomonadales</taxon>
        <taxon>Erythrobacteraceae</taxon>
        <taxon>Altererythrobacter</taxon>
    </lineage>
</organism>
<keyword evidence="4" id="KW-1185">Reference proteome</keyword>
<proteinExistence type="predicted"/>
<accession>A0A1Y6ESA4</accession>
<sequence length="249" mass="26069">MALVLSAALLWSLPAAAQEGEQNATRVVQAGQSDETFQQVPAQSKVYFPDVITPESVAAARLRAAEQQIAARKADEDAGSKLKQVSPEGADDDPIAQLGDGLDLPELAQLSESERRVLLEAIEGTDICDNPPDVEAIRALCRNRLETRSGDFAARTVNALSAEERLLGEGLEDVTSPAIERVIERLARNVGKAETFEDQAVASVALGETASADALATGTAGEPGSDLSPETQQLINALIQQLGANGGGS</sequence>
<name>A0A1Y6ESA4_9SPHN</name>
<feature type="chain" id="PRO_5013391690" evidence="2">
    <location>
        <begin position="18"/>
        <end position="249"/>
    </location>
</feature>
<feature type="signal peptide" evidence="2">
    <location>
        <begin position="1"/>
        <end position="17"/>
    </location>
</feature>
<dbReference type="OrthoDB" id="7391089at2"/>
<dbReference type="AlphaFoldDB" id="A0A1Y6ESA4"/>
<dbReference type="EMBL" id="FXWG01000001">
    <property type="protein sequence ID" value="SMQ63073.1"/>
    <property type="molecule type" value="Genomic_DNA"/>
</dbReference>
<evidence type="ECO:0000256" key="1">
    <source>
        <dbReference type="SAM" id="MobiDB-lite"/>
    </source>
</evidence>
<evidence type="ECO:0000256" key="2">
    <source>
        <dbReference type="SAM" id="SignalP"/>
    </source>
</evidence>
<evidence type="ECO:0000313" key="4">
    <source>
        <dbReference type="Proteomes" id="UP000194420"/>
    </source>
</evidence>
<evidence type="ECO:0000313" key="3">
    <source>
        <dbReference type="EMBL" id="SMQ63073.1"/>
    </source>
</evidence>
<gene>
    <name evidence="3" type="ORF">SAMN06297468_0794</name>
</gene>
<feature type="region of interest" description="Disordered" evidence="1">
    <location>
        <begin position="71"/>
        <end position="99"/>
    </location>
</feature>
<keyword evidence="2" id="KW-0732">Signal</keyword>